<evidence type="ECO:0000313" key="2">
    <source>
        <dbReference type="EMBL" id="SUB57117.1"/>
    </source>
</evidence>
<dbReference type="Pfam" id="PF04296">
    <property type="entry name" value="YlxR"/>
    <property type="match status" value="1"/>
</dbReference>
<sequence length="86" mass="9948">MVKTRKIPMRTCIGCREQKPKKELIRVVRNKENQIFIDLTGKANGRGAYLCRSKDCLDKAIKSKALNRAFSTEIDKETYEKLKESI</sequence>
<dbReference type="PANTHER" id="PTHR34215">
    <property type="entry name" value="BLL0784 PROTEIN"/>
    <property type="match status" value="1"/>
</dbReference>
<dbReference type="AlphaFoldDB" id="A0A379C688"/>
<dbReference type="Proteomes" id="UP000255517">
    <property type="component" value="Unassembled WGS sequence"/>
</dbReference>
<dbReference type="InterPro" id="IPR007393">
    <property type="entry name" value="YlxR_dom"/>
</dbReference>
<accession>A0A379C688</accession>
<gene>
    <name evidence="2" type="ORF">NCTC13149_00933</name>
</gene>
<name>A0A379C688_9FIRM</name>
<dbReference type="STRING" id="1122949.GCA_000378725_00676"/>
<organism evidence="2 3">
    <name type="scientific">Peptoniphilus lacrimalis</name>
    <dbReference type="NCBI Taxonomy" id="33031"/>
    <lineage>
        <taxon>Bacteria</taxon>
        <taxon>Bacillati</taxon>
        <taxon>Bacillota</taxon>
        <taxon>Tissierellia</taxon>
        <taxon>Tissierellales</taxon>
        <taxon>Peptoniphilaceae</taxon>
        <taxon>Peptoniphilus</taxon>
    </lineage>
</organism>
<dbReference type="InterPro" id="IPR035931">
    <property type="entry name" value="YlxR-like_sf"/>
</dbReference>
<dbReference type="InterPro" id="IPR037465">
    <property type="entry name" value="YlxR"/>
</dbReference>
<protein>
    <submittedName>
        <fullName evidence="2">Protein of uncharacterized function (DUF448)</fullName>
    </submittedName>
</protein>
<dbReference type="EMBL" id="UGSZ01000001">
    <property type="protein sequence ID" value="SUB57117.1"/>
    <property type="molecule type" value="Genomic_DNA"/>
</dbReference>
<reference evidence="2 3" key="1">
    <citation type="submission" date="2018-06" db="EMBL/GenBank/DDBJ databases">
        <authorList>
            <consortium name="Pathogen Informatics"/>
            <person name="Doyle S."/>
        </authorList>
    </citation>
    <scope>NUCLEOTIDE SEQUENCE [LARGE SCALE GENOMIC DNA]</scope>
    <source>
        <strain evidence="2 3">NCTC13149</strain>
    </source>
</reference>
<dbReference type="RefSeq" id="WP_004824158.1">
    <property type="nucleotide sequence ID" value="NZ_CAMUOS010000002.1"/>
</dbReference>
<dbReference type="Gene3D" id="3.30.1230.10">
    <property type="entry name" value="YlxR-like"/>
    <property type="match status" value="1"/>
</dbReference>
<dbReference type="CDD" id="cd00279">
    <property type="entry name" value="YlxR"/>
    <property type="match status" value="1"/>
</dbReference>
<proteinExistence type="predicted"/>
<feature type="domain" description="YlxR" evidence="1">
    <location>
        <begin position="10"/>
        <end position="83"/>
    </location>
</feature>
<dbReference type="PANTHER" id="PTHR34215:SF1">
    <property type="entry name" value="YLXR DOMAIN-CONTAINING PROTEIN"/>
    <property type="match status" value="1"/>
</dbReference>
<evidence type="ECO:0000313" key="3">
    <source>
        <dbReference type="Proteomes" id="UP000255517"/>
    </source>
</evidence>
<dbReference type="SUPFAM" id="SSF64376">
    <property type="entry name" value="YlxR-like"/>
    <property type="match status" value="1"/>
</dbReference>
<dbReference type="OrthoDB" id="9813251at2"/>
<evidence type="ECO:0000259" key="1">
    <source>
        <dbReference type="Pfam" id="PF04296"/>
    </source>
</evidence>
<dbReference type="NCBIfam" id="NF047356">
    <property type="entry name" value="RNA_bind_RnpM"/>
    <property type="match status" value="1"/>
</dbReference>